<proteinExistence type="predicted"/>
<accession>A0AAE2CTR3</accession>
<dbReference type="PANTHER" id="PTHR45878:SF11">
    <property type="entry name" value="PROTEIN TRANSPARENT TESTA 1-LIKE"/>
    <property type="match status" value="1"/>
</dbReference>
<evidence type="ECO:0000313" key="2">
    <source>
        <dbReference type="Proteomes" id="UP001293254"/>
    </source>
</evidence>
<keyword evidence="2" id="KW-1185">Reference proteome</keyword>
<protein>
    <submittedName>
        <fullName evidence="1">Protein TRANSPARENT TESTA 1</fullName>
    </submittedName>
</protein>
<dbReference type="EMBL" id="JACGWO010000002">
    <property type="protein sequence ID" value="KAK4434210.1"/>
    <property type="molecule type" value="Genomic_DNA"/>
</dbReference>
<name>A0AAE2CTR3_9LAMI</name>
<sequence length="131" mass="14293">MEEEGSGSGSGFSPMRNIETFDFFAKKTSSSSTTSKNVGVGHDQSNVVVDDNEESVVALHIGLPSFCNSKKNSSHHDYGEKGANSAATTTTQYWIPTPAQIVVGFTHFSCHICNKTFNRYNNLQVRVILLT</sequence>
<dbReference type="GO" id="GO:0003700">
    <property type="term" value="F:DNA-binding transcription factor activity"/>
    <property type="evidence" value="ECO:0007669"/>
    <property type="project" value="InterPro"/>
</dbReference>
<dbReference type="Proteomes" id="UP001293254">
    <property type="component" value="Unassembled WGS sequence"/>
</dbReference>
<gene>
    <name evidence="1" type="ORF">Salat_0583700</name>
</gene>
<dbReference type="GO" id="GO:0005634">
    <property type="term" value="C:nucleus"/>
    <property type="evidence" value="ECO:0007669"/>
    <property type="project" value="TreeGrafter"/>
</dbReference>
<reference evidence="1" key="2">
    <citation type="journal article" date="2024" name="Plant">
        <title>Genomic evolution and insights into agronomic trait innovations of Sesamum species.</title>
        <authorList>
            <person name="Miao H."/>
            <person name="Wang L."/>
            <person name="Qu L."/>
            <person name="Liu H."/>
            <person name="Sun Y."/>
            <person name="Le M."/>
            <person name="Wang Q."/>
            <person name="Wei S."/>
            <person name="Zheng Y."/>
            <person name="Lin W."/>
            <person name="Duan Y."/>
            <person name="Cao H."/>
            <person name="Xiong S."/>
            <person name="Wang X."/>
            <person name="Wei L."/>
            <person name="Li C."/>
            <person name="Ma Q."/>
            <person name="Ju M."/>
            <person name="Zhao R."/>
            <person name="Li G."/>
            <person name="Mu C."/>
            <person name="Tian Q."/>
            <person name="Mei H."/>
            <person name="Zhang T."/>
            <person name="Gao T."/>
            <person name="Zhang H."/>
        </authorList>
    </citation>
    <scope>NUCLEOTIDE SEQUENCE</scope>
    <source>
        <strain evidence="1">3651</strain>
    </source>
</reference>
<dbReference type="AlphaFoldDB" id="A0AAE2CTR3"/>
<comment type="caution">
    <text evidence="1">The sequence shown here is derived from an EMBL/GenBank/DDBJ whole genome shotgun (WGS) entry which is preliminary data.</text>
</comment>
<dbReference type="PANTHER" id="PTHR45878">
    <property type="entry name" value="ZINC FINGER PROTEIN WIP2"/>
    <property type="match status" value="1"/>
</dbReference>
<evidence type="ECO:0000313" key="1">
    <source>
        <dbReference type="EMBL" id="KAK4434210.1"/>
    </source>
</evidence>
<reference evidence="1" key="1">
    <citation type="submission" date="2020-06" db="EMBL/GenBank/DDBJ databases">
        <authorList>
            <person name="Li T."/>
            <person name="Hu X."/>
            <person name="Zhang T."/>
            <person name="Song X."/>
            <person name="Zhang H."/>
            <person name="Dai N."/>
            <person name="Sheng W."/>
            <person name="Hou X."/>
            <person name="Wei L."/>
        </authorList>
    </citation>
    <scope>NUCLEOTIDE SEQUENCE</scope>
    <source>
        <strain evidence="1">3651</strain>
        <tissue evidence="1">Leaf</tissue>
    </source>
</reference>
<organism evidence="1 2">
    <name type="scientific">Sesamum alatum</name>
    <dbReference type="NCBI Taxonomy" id="300844"/>
    <lineage>
        <taxon>Eukaryota</taxon>
        <taxon>Viridiplantae</taxon>
        <taxon>Streptophyta</taxon>
        <taxon>Embryophyta</taxon>
        <taxon>Tracheophyta</taxon>
        <taxon>Spermatophyta</taxon>
        <taxon>Magnoliopsida</taxon>
        <taxon>eudicotyledons</taxon>
        <taxon>Gunneridae</taxon>
        <taxon>Pentapetalae</taxon>
        <taxon>asterids</taxon>
        <taxon>lamiids</taxon>
        <taxon>Lamiales</taxon>
        <taxon>Pedaliaceae</taxon>
        <taxon>Sesamum</taxon>
    </lineage>
</organism>
<dbReference type="InterPro" id="IPR043584">
    <property type="entry name" value="WIP1/2/3/4/5/6"/>
</dbReference>